<proteinExistence type="predicted"/>
<sequence length="155" mass="17373">MRTPIDPDSIGFLINDLARQSRAIFEHEIEAANLTVTAAEARVLAHMARTGATRQHLLADSLGMTPMSVTGFLDRLEKSELVERTPDPKDRRAKIVTLTERASDILIQISQAGRKTEQTISEGLCPKEWDVFYRTALQLRRNIADTLVTDQKDEA</sequence>
<dbReference type="GO" id="GO:0003677">
    <property type="term" value="F:DNA binding"/>
    <property type="evidence" value="ECO:0007669"/>
    <property type="project" value="UniProtKB-KW"/>
</dbReference>
<gene>
    <name evidence="5" type="ORF">GGR95_003106</name>
</gene>
<dbReference type="PROSITE" id="PS50995">
    <property type="entry name" value="HTH_MARR_2"/>
    <property type="match status" value="1"/>
</dbReference>
<dbReference type="InterPro" id="IPR000835">
    <property type="entry name" value="HTH_MarR-typ"/>
</dbReference>
<dbReference type="InterPro" id="IPR036390">
    <property type="entry name" value="WH_DNA-bd_sf"/>
</dbReference>
<dbReference type="SUPFAM" id="SSF46785">
    <property type="entry name" value="Winged helix' DNA-binding domain"/>
    <property type="match status" value="1"/>
</dbReference>
<evidence type="ECO:0000256" key="3">
    <source>
        <dbReference type="ARBA" id="ARBA00023163"/>
    </source>
</evidence>
<dbReference type="PANTHER" id="PTHR33164">
    <property type="entry name" value="TRANSCRIPTIONAL REGULATOR, MARR FAMILY"/>
    <property type="match status" value="1"/>
</dbReference>
<dbReference type="GO" id="GO:0006950">
    <property type="term" value="P:response to stress"/>
    <property type="evidence" value="ECO:0007669"/>
    <property type="project" value="TreeGrafter"/>
</dbReference>
<dbReference type="Proteomes" id="UP000530268">
    <property type="component" value="Unassembled WGS sequence"/>
</dbReference>
<accession>A0A7W6H1D8</accession>
<evidence type="ECO:0000313" key="5">
    <source>
        <dbReference type="EMBL" id="MBB3995450.1"/>
    </source>
</evidence>
<organism evidence="5 6">
    <name type="scientific">Sulfitobacter undariae</name>
    <dbReference type="NCBI Taxonomy" id="1563671"/>
    <lineage>
        <taxon>Bacteria</taxon>
        <taxon>Pseudomonadati</taxon>
        <taxon>Pseudomonadota</taxon>
        <taxon>Alphaproteobacteria</taxon>
        <taxon>Rhodobacterales</taxon>
        <taxon>Roseobacteraceae</taxon>
        <taxon>Sulfitobacter</taxon>
    </lineage>
</organism>
<evidence type="ECO:0000259" key="4">
    <source>
        <dbReference type="PROSITE" id="PS50995"/>
    </source>
</evidence>
<dbReference type="InterPro" id="IPR023187">
    <property type="entry name" value="Tscrpt_reg_MarR-type_CS"/>
</dbReference>
<comment type="caution">
    <text evidence="5">The sequence shown here is derived from an EMBL/GenBank/DDBJ whole genome shotgun (WGS) entry which is preliminary data.</text>
</comment>
<dbReference type="Pfam" id="PF01047">
    <property type="entry name" value="MarR"/>
    <property type="match status" value="1"/>
</dbReference>
<dbReference type="PANTHER" id="PTHR33164:SF57">
    <property type="entry name" value="MARR-FAMILY TRANSCRIPTIONAL REGULATOR"/>
    <property type="match status" value="1"/>
</dbReference>
<dbReference type="Gene3D" id="1.10.10.10">
    <property type="entry name" value="Winged helix-like DNA-binding domain superfamily/Winged helix DNA-binding domain"/>
    <property type="match status" value="1"/>
</dbReference>
<protein>
    <submittedName>
        <fullName evidence="5">DNA-binding MarR family transcriptional regulator</fullName>
    </submittedName>
</protein>
<keyword evidence="2 5" id="KW-0238">DNA-binding</keyword>
<dbReference type="RefSeq" id="WP_184567378.1">
    <property type="nucleotide sequence ID" value="NZ_JACIEI010000014.1"/>
</dbReference>
<evidence type="ECO:0000256" key="1">
    <source>
        <dbReference type="ARBA" id="ARBA00023015"/>
    </source>
</evidence>
<keyword evidence="1" id="KW-0805">Transcription regulation</keyword>
<evidence type="ECO:0000256" key="2">
    <source>
        <dbReference type="ARBA" id="ARBA00023125"/>
    </source>
</evidence>
<reference evidence="5 6" key="1">
    <citation type="submission" date="2020-08" db="EMBL/GenBank/DDBJ databases">
        <title>Genomic Encyclopedia of Type Strains, Phase IV (KMG-IV): sequencing the most valuable type-strain genomes for metagenomic binning, comparative biology and taxonomic classification.</title>
        <authorList>
            <person name="Goeker M."/>
        </authorList>
    </citation>
    <scope>NUCLEOTIDE SEQUENCE [LARGE SCALE GENOMIC DNA]</scope>
    <source>
        <strain evidence="5 6">DSM 102234</strain>
    </source>
</reference>
<name>A0A7W6H1D8_9RHOB</name>
<feature type="domain" description="HTH marR-type" evidence="4">
    <location>
        <begin position="7"/>
        <end position="141"/>
    </location>
</feature>
<evidence type="ECO:0000313" key="6">
    <source>
        <dbReference type="Proteomes" id="UP000530268"/>
    </source>
</evidence>
<dbReference type="SMART" id="SM00347">
    <property type="entry name" value="HTH_MARR"/>
    <property type="match status" value="1"/>
</dbReference>
<dbReference type="InterPro" id="IPR039422">
    <property type="entry name" value="MarR/SlyA-like"/>
</dbReference>
<keyword evidence="3" id="KW-0804">Transcription</keyword>
<dbReference type="PROSITE" id="PS01117">
    <property type="entry name" value="HTH_MARR_1"/>
    <property type="match status" value="1"/>
</dbReference>
<dbReference type="PRINTS" id="PR00598">
    <property type="entry name" value="HTHMARR"/>
</dbReference>
<keyword evidence="6" id="KW-1185">Reference proteome</keyword>
<dbReference type="InterPro" id="IPR036388">
    <property type="entry name" value="WH-like_DNA-bd_sf"/>
</dbReference>
<dbReference type="GO" id="GO:0003700">
    <property type="term" value="F:DNA-binding transcription factor activity"/>
    <property type="evidence" value="ECO:0007669"/>
    <property type="project" value="InterPro"/>
</dbReference>
<dbReference type="EMBL" id="JACIEI010000014">
    <property type="protein sequence ID" value="MBB3995450.1"/>
    <property type="molecule type" value="Genomic_DNA"/>
</dbReference>
<dbReference type="AlphaFoldDB" id="A0A7W6H1D8"/>